<reference evidence="1 2" key="1">
    <citation type="submission" date="2011-01" db="EMBL/GenBank/DDBJ databases">
        <authorList>
            <person name="Weinstock G."/>
            <person name="Sodergren E."/>
            <person name="Clifton S."/>
            <person name="Fulton L."/>
            <person name="Fulton B."/>
            <person name="Courtney L."/>
            <person name="Fronick C."/>
            <person name="Harrison M."/>
            <person name="Strong C."/>
            <person name="Farmer C."/>
            <person name="Delahaunty K."/>
            <person name="Markovic C."/>
            <person name="Hall O."/>
            <person name="Minx P."/>
            <person name="Tomlinson C."/>
            <person name="Mitreva M."/>
            <person name="Hou S."/>
            <person name="Chen J."/>
            <person name="Wollam A."/>
            <person name="Pepin K.H."/>
            <person name="Johnson M."/>
            <person name="Bhonagiri V."/>
            <person name="Zhang X."/>
            <person name="Suruliraj S."/>
            <person name="Warren W."/>
            <person name="Chinwalla A."/>
            <person name="Mardis E.R."/>
            <person name="Wilson R.K."/>
        </authorList>
    </citation>
    <scope>NUCLEOTIDE SEQUENCE [LARGE SCALE GENOMIC DNA]</scope>
    <source>
        <strain evidence="2">DSM 22608 / JCM 16073 / KCTC 15190 / YIT 12066</strain>
    </source>
</reference>
<dbReference type="STRING" id="762983.HMPREF9444_01754"/>
<dbReference type="HOGENOM" id="CLU_3258806_0_0_6"/>
<evidence type="ECO:0000313" key="2">
    <source>
        <dbReference type="Proteomes" id="UP000018458"/>
    </source>
</evidence>
<keyword evidence="2" id="KW-1185">Reference proteome</keyword>
<dbReference type="EMBL" id="AEVO01000118">
    <property type="protein sequence ID" value="EFY06431.1"/>
    <property type="molecule type" value="Genomic_DNA"/>
</dbReference>
<dbReference type="AlphaFoldDB" id="E8LLY1"/>
<protein>
    <submittedName>
        <fullName evidence="1">Uncharacterized protein</fullName>
    </submittedName>
</protein>
<comment type="caution">
    <text evidence="1">The sequence shown here is derived from an EMBL/GenBank/DDBJ whole genome shotgun (WGS) entry which is preliminary data.</text>
</comment>
<organism evidence="1 2">
    <name type="scientific">Succinatimonas hippei (strain DSM 22608 / JCM 16073 / KCTC 15190 / YIT 12066)</name>
    <dbReference type="NCBI Taxonomy" id="762983"/>
    <lineage>
        <taxon>Bacteria</taxon>
        <taxon>Pseudomonadati</taxon>
        <taxon>Pseudomonadota</taxon>
        <taxon>Gammaproteobacteria</taxon>
        <taxon>Aeromonadales</taxon>
        <taxon>Succinivibrionaceae</taxon>
        <taxon>Succinatimonas</taxon>
    </lineage>
</organism>
<name>E8LLY1_SUCHY</name>
<evidence type="ECO:0000313" key="1">
    <source>
        <dbReference type="EMBL" id="EFY06431.1"/>
    </source>
</evidence>
<sequence length="42" mass="4887">MPGFLSISNLCNCRHFTHSFVRLILVFIDDNCKRNDFLIAKS</sequence>
<accession>E8LLY1</accession>
<gene>
    <name evidence="1" type="ORF">HMPREF9444_01754</name>
</gene>
<dbReference type="Proteomes" id="UP000018458">
    <property type="component" value="Unassembled WGS sequence"/>
</dbReference>
<proteinExistence type="predicted"/>